<comment type="caution">
    <text evidence="1">The sequence shown here is derived from an EMBL/GenBank/DDBJ whole genome shotgun (WGS) entry which is preliminary data.</text>
</comment>
<gene>
    <name evidence="1" type="ORF">B296_00042613</name>
</gene>
<evidence type="ECO:0000313" key="1">
    <source>
        <dbReference type="EMBL" id="RRT36519.1"/>
    </source>
</evidence>
<reference evidence="1 2" key="1">
    <citation type="journal article" date="2014" name="Agronomy (Basel)">
        <title>A Draft Genome Sequence for Ensete ventricosum, the Drought-Tolerant Tree Against Hunger.</title>
        <authorList>
            <person name="Harrison J."/>
            <person name="Moore K.A."/>
            <person name="Paszkiewicz K."/>
            <person name="Jones T."/>
            <person name="Grant M."/>
            <person name="Ambacheew D."/>
            <person name="Muzemil S."/>
            <person name="Studholme D.J."/>
        </authorList>
    </citation>
    <scope>NUCLEOTIDE SEQUENCE [LARGE SCALE GENOMIC DNA]</scope>
</reference>
<dbReference type="Proteomes" id="UP000287651">
    <property type="component" value="Unassembled WGS sequence"/>
</dbReference>
<evidence type="ECO:0000313" key="2">
    <source>
        <dbReference type="Proteomes" id="UP000287651"/>
    </source>
</evidence>
<dbReference type="EMBL" id="AMZH03023484">
    <property type="protein sequence ID" value="RRT36519.1"/>
    <property type="molecule type" value="Genomic_DNA"/>
</dbReference>
<organism evidence="1 2">
    <name type="scientific">Ensete ventricosum</name>
    <name type="common">Abyssinian banana</name>
    <name type="synonym">Musa ensete</name>
    <dbReference type="NCBI Taxonomy" id="4639"/>
    <lineage>
        <taxon>Eukaryota</taxon>
        <taxon>Viridiplantae</taxon>
        <taxon>Streptophyta</taxon>
        <taxon>Embryophyta</taxon>
        <taxon>Tracheophyta</taxon>
        <taxon>Spermatophyta</taxon>
        <taxon>Magnoliopsida</taxon>
        <taxon>Liliopsida</taxon>
        <taxon>Zingiberales</taxon>
        <taxon>Musaceae</taxon>
        <taxon>Ensete</taxon>
    </lineage>
</organism>
<proteinExistence type="predicted"/>
<name>A0A426XAJ6_ENSVE</name>
<protein>
    <submittedName>
        <fullName evidence="1">Uncharacterized protein</fullName>
    </submittedName>
</protein>
<dbReference type="AlphaFoldDB" id="A0A426XAJ6"/>
<sequence>MKLQPDDVPRSSLSIELGFGQYSGISPKFARRFAEGIGKVAGNTPRDRRKTRHKNVGGCRISGMSDGCTTVAQVFGRLTVAEPLSAN</sequence>
<accession>A0A426XAJ6</accession>